<evidence type="ECO:0000313" key="1">
    <source>
        <dbReference type="EMBL" id="KAF6726131.1"/>
    </source>
</evidence>
<dbReference type="AlphaFoldDB" id="A0A834CGC3"/>
<reference evidence="1" key="1">
    <citation type="journal article" name="BMC Genomics">
        <title>Long-read sequencing and de novo genome assembly of marine medaka (Oryzias melastigma).</title>
        <authorList>
            <person name="Liang P."/>
            <person name="Saqib H.S.A."/>
            <person name="Ni X."/>
            <person name="Shen Y."/>
        </authorList>
    </citation>
    <scope>NUCLEOTIDE SEQUENCE</scope>
    <source>
        <strain evidence="1">Bigg-433</strain>
    </source>
</reference>
<proteinExistence type="predicted"/>
<organism evidence="1 2">
    <name type="scientific">Oryzias melastigma</name>
    <name type="common">Marine medaka</name>
    <dbReference type="NCBI Taxonomy" id="30732"/>
    <lineage>
        <taxon>Eukaryota</taxon>
        <taxon>Metazoa</taxon>
        <taxon>Chordata</taxon>
        <taxon>Craniata</taxon>
        <taxon>Vertebrata</taxon>
        <taxon>Euteleostomi</taxon>
        <taxon>Actinopterygii</taxon>
        <taxon>Neopterygii</taxon>
        <taxon>Teleostei</taxon>
        <taxon>Neoteleostei</taxon>
        <taxon>Acanthomorphata</taxon>
        <taxon>Ovalentaria</taxon>
        <taxon>Atherinomorphae</taxon>
        <taxon>Beloniformes</taxon>
        <taxon>Adrianichthyidae</taxon>
        <taxon>Oryziinae</taxon>
        <taxon>Oryzias</taxon>
    </lineage>
</organism>
<sequence length="102" mass="12325">MFGINGKRRKLMNCLSDWIPSSLPEKNRFLRVVSSQLMFCHSAPRRLDSYRKETFRDRRIYFLMFYSLQQIKNLQRIRQVQTLDIHGKKSFIKVHELSQTCL</sequence>
<comment type="caution">
    <text evidence="1">The sequence shown here is derived from an EMBL/GenBank/DDBJ whole genome shotgun (WGS) entry which is preliminary data.</text>
</comment>
<gene>
    <name evidence="1" type="ORF">FQA47_006378</name>
</gene>
<evidence type="ECO:0000313" key="2">
    <source>
        <dbReference type="Proteomes" id="UP000646548"/>
    </source>
</evidence>
<name>A0A834CGC3_ORYME</name>
<accession>A0A834CGC3</accession>
<dbReference type="EMBL" id="WKFB01000343">
    <property type="protein sequence ID" value="KAF6726131.1"/>
    <property type="molecule type" value="Genomic_DNA"/>
</dbReference>
<dbReference type="Proteomes" id="UP000646548">
    <property type="component" value="Unassembled WGS sequence"/>
</dbReference>
<protein>
    <submittedName>
        <fullName evidence="1">Uncharacterized protein</fullName>
    </submittedName>
</protein>